<comment type="caution">
    <text evidence="5">The sequence shown here is derived from an EMBL/GenBank/DDBJ whole genome shotgun (WGS) entry which is preliminary data.</text>
</comment>
<evidence type="ECO:0000313" key="6">
    <source>
        <dbReference type="Proteomes" id="UP000799439"/>
    </source>
</evidence>
<evidence type="ECO:0000256" key="3">
    <source>
        <dbReference type="PROSITE-ProRule" id="PRU00023"/>
    </source>
</evidence>
<dbReference type="Pfam" id="PF00023">
    <property type="entry name" value="Ank"/>
    <property type="match status" value="1"/>
</dbReference>
<feature type="region of interest" description="Disordered" evidence="4">
    <location>
        <begin position="39"/>
        <end position="60"/>
    </location>
</feature>
<dbReference type="Pfam" id="PF12796">
    <property type="entry name" value="Ank_2"/>
    <property type="match status" value="1"/>
</dbReference>
<evidence type="ECO:0000256" key="1">
    <source>
        <dbReference type="ARBA" id="ARBA00022737"/>
    </source>
</evidence>
<name>A0A9P4MIF9_9PEZI</name>
<feature type="region of interest" description="Disordered" evidence="4">
    <location>
        <begin position="265"/>
        <end position="300"/>
    </location>
</feature>
<dbReference type="Gene3D" id="1.25.40.20">
    <property type="entry name" value="Ankyrin repeat-containing domain"/>
    <property type="match status" value="1"/>
</dbReference>
<feature type="region of interest" description="Disordered" evidence="4">
    <location>
        <begin position="160"/>
        <end position="209"/>
    </location>
</feature>
<keyword evidence="2 3" id="KW-0040">ANK repeat</keyword>
<accession>A0A9P4MIF9</accession>
<protein>
    <submittedName>
        <fullName evidence="5">Ankyrin</fullName>
    </submittedName>
</protein>
<feature type="repeat" description="ANK" evidence="3">
    <location>
        <begin position="711"/>
        <end position="744"/>
    </location>
</feature>
<dbReference type="OrthoDB" id="341259at2759"/>
<gene>
    <name evidence="5" type="ORF">K461DRAFT_297280</name>
</gene>
<dbReference type="SUPFAM" id="SSF48403">
    <property type="entry name" value="Ankyrin repeat"/>
    <property type="match status" value="1"/>
</dbReference>
<feature type="repeat" description="ANK" evidence="3">
    <location>
        <begin position="648"/>
        <end position="680"/>
    </location>
</feature>
<organism evidence="5 6">
    <name type="scientific">Myriangium duriaei CBS 260.36</name>
    <dbReference type="NCBI Taxonomy" id="1168546"/>
    <lineage>
        <taxon>Eukaryota</taxon>
        <taxon>Fungi</taxon>
        <taxon>Dikarya</taxon>
        <taxon>Ascomycota</taxon>
        <taxon>Pezizomycotina</taxon>
        <taxon>Dothideomycetes</taxon>
        <taxon>Dothideomycetidae</taxon>
        <taxon>Myriangiales</taxon>
        <taxon>Myriangiaceae</taxon>
        <taxon>Myriangium</taxon>
    </lineage>
</organism>
<feature type="compositionally biased region" description="Polar residues" evidence="4">
    <location>
        <begin position="265"/>
        <end position="274"/>
    </location>
</feature>
<dbReference type="InterPro" id="IPR036770">
    <property type="entry name" value="Ankyrin_rpt-contain_sf"/>
</dbReference>
<dbReference type="PROSITE" id="PS50088">
    <property type="entry name" value="ANK_REPEAT"/>
    <property type="match status" value="3"/>
</dbReference>
<dbReference type="Proteomes" id="UP000799439">
    <property type="component" value="Unassembled WGS sequence"/>
</dbReference>
<dbReference type="SMART" id="SM00248">
    <property type="entry name" value="ANK"/>
    <property type="match status" value="6"/>
</dbReference>
<dbReference type="EMBL" id="ML996092">
    <property type="protein sequence ID" value="KAF2148781.1"/>
    <property type="molecule type" value="Genomic_DNA"/>
</dbReference>
<feature type="compositionally biased region" description="Polar residues" evidence="4">
    <location>
        <begin position="41"/>
        <end position="54"/>
    </location>
</feature>
<feature type="repeat" description="ANK" evidence="3">
    <location>
        <begin position="745"/>
        <end position="778"/>
    </location>
</feature>
<keyword evidence="1" id="KW-0677">Repeat</keyword>
<dbReference type="AlphaFoldDB" id="A0A9P4MIF9"/>
<evidence type="ECO:0000256" key="4">
    <source>
        <dbReference type="SAM" id="MobiDB-lite"/>
    </source>
</evidence>
<proteinExistence type="predicted"/>
<dbReference type="InterPro" id="IPR002110">
    <property type="entry name" value="Ankyrin_rpt"/>
</dbReference>
<evidence type="ECO:0000313" key="5">
    <source>
        <dbReference type="EMBL" id="KAF2148781.1"/>
    </source>
</evidence>
<dbReference type="PANTHER" id="PTHR24198">
    <property type="entry name" value="ANKYRIN REPEAT AND PROTEIN KINASE DOMAIN-CONTAINING PROTEIN"/>
    <property type="match status" value="1"/>
</dbReference>
<sequence length="896" mass="99042">MDKQQKRQWTQREAKAWLTASNRAAEPLLFDRIDWDHDSEAASQGNTSSNSNADRSPKPPRLAECRVCNGRFVAANGKKALGQFHDHLVDRDHLIIDRPGQVVKSIRCSLCKHAALSRPHGGWRRERLLEVFEGHTNKCREDRTELDLLTQPTGITFASAVEQTTERRESDSSSVNPGGSSTIFTPSSSTISALGQPRADNEDHPNDNSMFIDYELYDLTSTEPVDAHTVPPLNLHSEVGSSDLTALLSTDNAPQDVYPGLSIFDTSETGSTGQREPVASEQPTFHNDDAESRSPNNSDITNLLQQEPLIPLDHDDFSSGYTSFEMVEADVAPHVANNVLMGQPDERGVAGNRGFDRLGFAKPPVNELSSSTLTHSDSFFDTNYYFSPTIDTFASPVLTSQSPPQALPGGRALTNTTRIAAEVTQNRHRMHSPFSARRTFGALNIKSKGFFRRSGTCDQLRCGRRASPSWNFSYRFPMALWQRKLHMSYSYSMWAGPKLSVSLPRVVNWTSPVWQQATKGNTNAVMDLFNKGQAHPQNISPVGGNLVLYAMDHWNLELGKLLVNEYDLDAEAEDDNLSSGIAVAWEKVLSGRISHTEADVVANLFRKYDYLESQGFSQIHKAVLGLIGRGLDDDLLNSRLEINLKDAQGRTALCWACIRGDEKAVIKLLENSADPAIADRYENTPLHYVQNVACASVLLKHHANIGALNREGQTPLYTACRNTTDPVLVQFLLKNGSDINKADHSDQTPLCAATGNGRTKQTIFVLLDGNADINARNNSGDTPLVFSVVYNMHRVLERMLRDGKADFSIVNNYGQSFAHMIARMADLETVEMLTTAMVAGSCAAPLKLDLAKEDKSGKTYMDYFKLRMYENNDAGGELLRGFEKLAAAIGRVEEVA</sequence>
<evidence type="ECO:0000256" key="2">
    <source>
        <dbReference type="ARBA" id="ARBA00023043"/>
    </source>
</evidence>
<dbReference type="PANTHER" id="PTHR24198:SF165">
    <property type="entry name" value="ANKYRIN REPEAT-CONTAINING PROTEIN-RELATED"/>
    <property type="match status" value="1"/>
</dbReference>
<reference evidence="5" key="1">
    <citation type="journal article" date="2020" name="Stud. Mycol.">
        <title>101 Dothideomycetes genomes: a test case for predicting lifestyles and emergence of pathogens.</title>
        <authorList>
            <person name="Haridas S."/>
            <person name="Albert R."/>
            <person name="Binder M."/>
            <person name="Bloem J."/>
            <person name="Labutti K."/>
            <person name="Salamov A."/>
            <person name="Andreopoulos B."/>
            <person name="Baker S."/>
            <person name="Barry K."/>
            <person name="Bills G."/>
            <person name="Bluhm B."/>
            <person name="Cannon C."/>
            <person name="Castanera R."/>
            <person name="Culley D."/>
            <person name="Daum C."/>
            <person name="Ezra D."/>
            <person name="Gonzalez J."/>
            <person name="Henrissat B."/>
            <person name="Kuo A."/>
            <person name="Liang C."/>
            <person name="Lipzen A."/>
            <person name="Lutzoni F."/>
            <person name="Magnuson J."/>
            <person name="Mondo S."/>
            <person name="Nolan M."/>
            <person name="Ohm R."/>
            <person name="Pangilinan J."/>
            <person name="Park H.-J."/>
            <person name="Ramirez L."/>
            <person name="Alfaro M."/>
            <person name="Sun H."/>
            <person name="Tritt A."/>
            <person name="Yoshinaga Y."/>
            <person name="Zwiers L.-H."/>
            <person name="Turgeon B."/>
            <person name="Goodwin S."/>
            <person name="Spatafora J."/>
            <person name="Crous P."/>
            <person name="Grigoriev I."/>
        </authorList>
    </citation>
    <scope>NUCLEOTIDE SEQUENCE</scope>
    <source>
        <strain evidence="5">CBS 260.36</strain>
    </source>
</reference>
<keyword evidence="6" id="KW-1185">Reference proteome</keyword>
<feature type="compositionally biased region" description="Low complexity" evidence="4">
    <location>
        <begin position="172"/>
        <end position="192"/>
    </location>
</feature>
<dbReference type="PROSITE" id="PS50297">
    <property type="entry name" value="ANK_REP_REGION"/>
    <property type="match status" value="1"/>
</dbReference>